<dbReference type="SMART" id="SM01060">
    <property type="entry name" value="Catalase"/>
    <property type="match status" value="1"/>
</dbReference>
<comment type="caution">
    <text evidence="8">The sequence shown here is derived from an EMBL/GenBank/DDBJ whole genome shotgun (WGS) entry which is preliminary data.</text>
</comment>
<evidence type="ECO:0000313" key="8">
    <source>
        <dbReference type="EMBL" id="MEK0186909.1"/>
    </source>
</evidence>
<dbReference type="InterPro" id="IPR018028">
    <property type="entry name" value="Catalase"/>
</dbReference>
<evidence type="ECO:0000313" key="9">
    <source>
        <dbReference type="Proteomes" id="UP001384579"/>
    </source>
</evidence>
<organism evidence="8 9">
    <name type="scientific">Microcoleus anatoxicus PTRS2</name>
    <dbReference type="NCBI Taxonomy" id="2705321"/>
    <lineage>
        <taxon>Bacteria</taxon>
        <taxon>Bacillati</taxon>
        <taxon>Cyanobacteriota</taxon>
        <taxon>Cyanophyceae</taxon>
        <taxon>Oscillatoriophycideae</taxon>
        <taxon>Oscillatoriales</taxon>
        <taxon>Microcoleaceae</taxon>
        <taxon>Microcoleus</taxon>
        <taxon>Microcoleus anatoxicus</taxon>
    </lineage>
</organism>
<sequence length="108" mass="11884">MTTADGIPVADNQNSLTAGERGPILMQDFHLMEKLAHFNRERIPERVVHAKGAAAFGTLTITHDITRYSKAQLFSEIGKQTQILLRFSTVGGEKGSADTERDPRGFSL</sequence>
<keyword evidence="4" id="KW-0479">Metal-binding</keyword>
<feature type="non-terminal residue" evidence="8">
    <location>
        <position position="108"/>
    </location>
</feature>
<proteinExistence type="inferred from homology"/>
<evidence type="ECO:0000256" key="2">
    <source>
        <dbReference type="ARBA" id="ARBA00022559"/>
    </source>
</evidence>
<feature type="domain" description="Catalase core" evidence="7">
    <location>
        <begin position="2"/>
        <end position="108"/>
    </location>
</feature>
<dbReference type="EMBL" id="JBBLXS010000276">
    <property type="protein sequence ID" value="MEK0186909.1"/>
    <property type="molecule type" value="Genomic_DNA"/>
</dbReference>
<evidence type="ECO:0000256" key="6">
    <source>
        <dbReference type="ARBA" id="ARBA00023004"/>
    </source>
</evidence>
<evidence type="ECO:0000259" key="7">
    <source>
        <dbReference type="SMART" id="SM01060"/>
    </source>
</evidence>
<dbReference type="SUPFAM" id="SSF56634">
    <property type="entry name" value="Heme-dependent catalase-like"/>
    <property type="match status" value="1"/>
</dbReference>
<keyword evidence="9" id="KW-1185">Reference proteome</keyword>
<accession>A0ABU8YR47</accession>
<keyword evidence="3" id="KW-0349">Heme</keyword>
<comment type="similarity">
    <text evidence="1">Belongs to the catalase family.</text>
</comment>
<dbReference type="Gene3D" id="2.40.180.10">
    <property type="entry name" value="Catalase core domain"/>
    <property type="match status" value="1"/>
</dbReference>
<gene>
    <name evidence="8" type="ORF">WMG39_18935</name>
</gene>
<evidence type="ECO:0000256" key="4">
    <source>
        <dbReference type="ARBA" id="ARBA00022723"/>
    </source>
</evidence>
<dbReference type="Proteomes" id="UP001384579">
    <property type="component" value="Unassembled WGS sequence"/>
</dbReference>
<protein>
    <submittedName>
        <fullName evidence="8">Catalase</fullName>
        <ecNumber evidence="8">1.11.1.6</ecNumber>
    </submittedName>
</protein>
<dbReference type="InterPro" id="IPR024708">
    <property type="entry name" value="Catalase_AS"/>
</dbReference>
<dbReference type="InterPro" id="IPR011614">
    <property type="entry name" value="Catalase_core"/>
</dbReference>
<evidence type="ECO:0000256" key="3">
    <source>
        <dbReference type="ARBA" id="ARBA00022617"/>
    </source>
</evidence>
<dbReference type="PROSITE" id="PS51402">
    <property type="entry name" value="CATALASE_3"/>
    <property type="match status" value="1"/>
</dbReference>
<keyword evidence="2 8" id="KW-0575">Peroxidase</keyword>
<dbReference type="GO" id="GO:0004096">
    <property type="term" value="F:catalase activity"/>
    <property type="evidence" value="ECO:0007669"/>
    <property type="project" value="UniProtKB-EC"/>
</dbReference>
<dbReference type="PANTHER" id="PTHR11465">
    <property type="entry name" value="CATALASE"/>
    <property type="match status" value="1"/>
</dbReference>
<dbReference type="InterPro" id="IPR020835">
    <property type="entry name" value="Catalase_sf"/>
</dbReference>
<reference evidence="8 9" key="1">
    <citation type="journal article" date="2020" name="Harmful Algae">
        <title>Molecular and morphological characterization of a novel dihydroanatoxin-a producing Microcoleus species (cyanobacteria) from the Russian River, California, USA.</title>
        <authorList>
            <person name="Conklin K.Y."/>
            <person name="Stancheva R."/>
            <person name="Otten T.G."/>
            <person name="Fadness R."/>
            <person name="Boyer G.L."/>
            <person name="Read B."/>
            <person name="Zhang X."/>
            <person name="Sheath R.G."/>
        </authorList>
    </citation>
    <scope>NUCLEOTIDE SEQUENCE [LARGE SCALE GENOMIC DNA]</scope>
    <source>
        <strain evidence="8 9">PTRS2</strain>
    </source>
</reference>
<keyword evidence="5 8" id="KW-0560">Oxidoreductase</keyword>
<dbReference type="PRINTS" id="PR00067">
    <property type="entry name" value="CATALASE"/>
</dbReference>
<name>A0ABU8YR47_9CYAN</name>
<dbReference type="PROSITE" id="PS00438">
    <property type="entry name" value="CATALASE_2"/>
    <property type="match status" value="1"/>
</dbReference>
<dbReference type="Pfam" id="PF00199">
    <property type="entry name" value="Catalase"/>
    <property type="match status" value="1"/>
</dbReference>
<evidence type="ECO:0000256" key="5">
    <source>
        <dbReference type="ARBA" id="ARBA00023002"/>
    </source>
</evidence>
<dbReference type="EC" id="1.11.1.6" evidence="8"/>
<dbReference type="PANTHER" id="PTHR11465:SF9">
    <property type="entry name" value="CATALASE"/>
    <property type="match status" value="1"/>
</dbReference>
<keyword evidence="6" id="KW-0408">Iron</keyword>
<evidence type="ECO:0000256" key="1">
    <source>
        <dbReference type="ARBA" id="ARBA00005329"/>
    </source>
</evidence>